<proteinExistence type="predicted"/>
<evidence type="ECO:0000313" key="3">
    <source>
        <dbReference type="Proteomes" id="UP000183255"/>
    </source>
</evidence>
<dbReference type="InterPro" id="IPR012337">
    <property type="entry name" value="RNaseH-like_sf"/>
</dbReference>
<sequence>MMSLQQNALQFNTKFSFDFSGGNLSSDSGLLFIKEFIHKIGFDSLLKHYFGTDKRKTHSISSVIEQPIYQNIAGYHRDDAADHLRYDPVFTAVLEKEALASQPTISRTLNSFEQKDIDKFNDILEHLYKMTHNPSDKRHIILDLDSTNVETHGHQDESTYIYHYDTTGYHPMVLYDGLTGDLMKFMLRKGSEYTSTGVVSFLEPVLFSLRRTYPEATILVRGDSGFAVPQLYNLCEEYGVHYLFKLKANATLNKRSRYEEELFLTRYKMDYSKYHCQYDDFSYRAKSWSHSRRVVTKIERSPGELVPRKSFIITSLRLDAPDILKVYNKRGNMENYIKETKLDFGLDHLSHSSFLANQAKAMILAVAYSLVNAMKQLVLLKEFSKSRMSTLRTLFIKIAGKSISHAKKIKMRLCSSAPYKEAILKMLENIHLLALG</sequence>
<dbReference type="Pfam" id="PF13701">
    <property type="entry name" value="DDE_Tnp_1_4"/>
    <property type="match status" value="1"/>
</dbReference>
<dbReference type="NCBIfam" id="NF033539">
    <property type="entry name" value="transpos_IS1380"/>
    <property type="match status" value="1"/>
</dbReference>
<dbReference type="AlphaFoldDB" id="A0A1G8SFR8"/>
<evidence type="ECO:0000259" key="1">
    <source>
        <dbReference type="Pfam" id="PF13701"/>
    </source>
</evidence>
<dbReference type="InterPro" id="IPR025668">
    <property type="entry name" value="Tnp_DDE_dom"/>
</dbReference>
<dbReference type="Proteomes" id="UP000183255">
    <property type="component" value="Unassembled WGS sequence"/>
</dbReference>
<accession>A0A1G8SFR8</accession>
<reference evidence="2 3" key="1">
    <citation type="submission" date="2016-10" db="EMBL/GenBank/DDBJ databases">
        <authorList>
            <person name="de Groot N.N."/>
        </authorList>
    </citation>
    <scope>NUCLEOTIDE SEQUENCE [LARGE SCALE GENOMIC DNA]</scope>
    <source>
        <strain evidence="2 3">CGMCC 1.5058</strain>
    </source>
</reference>
<dbReference type="RefSeq" id="WP_031577973.1">
    <property type="nucleotide sequence ID" value="NZ_FNDZ01000012.1"/>
</dbReference>
<evidence type="ECO:0000313" key="2">
    <source>
        <dbReference type="EMBL" id="SDJ28086.1"/>
    </source>
</evidence>
<dbReference type="SUPFAM" id="SSF53098">
    <property type="entry name" value="Ribonuclease H-like"/>
    <property type="match status" value="1"/>
</dbReference>
<dbReference type="InterPro" id="IPR047960">
    <property type="entry name" value="Transpos_IS1380"/>
</dbReference>
<feature type="domain" description="Transposase DDE" evidence="1">
    <location>
        <begin position="10"/>
        <end position="433"/>
    </location>
</feature>
<organism evidence="2 3">
    <name type="scientific">Proteiniclasticum ruminis</name>
    <dbReference type="NCBI Taxonomy" id="398199"/>
    <lineage>
        <taxon>Bacteria</taxon>
        <taxon>Bacillati</taxon>
        <taxon>Bacillota</taxon>
        <taxon>Clostridia</taxon>
        <taxon>Eubacteriales</taxon>
        <taxon>Clostridiaceae</taxon>
        <taxon>Proteiniclasticum</taxon>
    </lineage>
</organism>
<name>A0A1G8SFR8_9CLOT</name>
<gene>
    <name evidence="2" type="ORF">SAMN05421804_1129</name>
</gene>
<dbReference type="EMBL" id="FNDZ01000012">
    <property type="protein sequence ID" value="SDJ28086.1"/>
    <property type="molecule type" value="Genomic_DNA"/>
</dbReference>
<protein>
    <submittedName>
        <fullName evidence="2">Transposase DDE domain group 1</fullName>
    </submittedName>
</protein>